<evidence type="ECO:0000256" key="1">
    <source>
        <dbReference type="SAM" id="SignalP"/>
    </source>
</evidence>
<protein>
    <submittedName>
        <fullName evidence="2">Uncharacterized protein</fullName>
    </submittedName>
</protein>
<feature type="signal peptide" evidence="1">
    <location>
        <begin position="1"/>
        <end position="17"/>
    </location>
</feature>
<keyword evidence="3" id="KW-1185">Reference proteome</keyword>
<reference evidence="2" key="1">
    <citation type="submission" date="2020-11" db="EMBL/GenBank/DDBJ databases">
        <authorList>
            <consortium name="DOE Joint Genome Institute"/>
            <person name="Ahrendt S."/>
            <person name="Riley R."/>
            <person name="Andreopoulos W."/>
            <person name="Labutti K."/>
            <person name="Pangilinan J."/>
            <person name="Ruiz-Duenas F.J."/>
            <person name="Barrasa J.M."/>
            <person name="Sanchez-Garcia M."/>
            <person name="Camarero S."/>
            <person name="Miyauchi S."/>
            <person name="Serrano A."/>
            <person name="Linde D."/>
            <person name="Babiker R."/>
            <person name="Drula E."/>
            <person name="Ayuso-Fernandez I."/>
            <person name="Pacheco R."/>
            <person name="Padilla G."/>
            <person name="Ferreira P."/>
            <person name="Barriuso J."/>
            <person name="Kellner H."/>
            <person name="Castanera R."/>
            <person name="Alfaro M."/>
            <person name="Ramirez L."/>
            <person name="Pisabarro A.G."/>
            <person name="Kuo A."/>
            <person name="Tritt A."/>
            <person name="Lipzen A."/>
            <person name="He G."/>
            <person name="Yan M."/>
            <person name="Ng V."/>
            <person name="Cullen D."/>
            <person name="Martin F."/>
            <person name="Rosso M.-N."/>
            <person name="Henrissat B."/>
            <person name="Hibbett D."/>
            <person name="Martinez A.T."/>
            <person name="Grigoriev I.V."/>
        </authorList>
    </citation>
    <scope>NUCLEOTIDE SEQUENCE</scope>
    <source>
        <strain evidence="2">ATCC 90797</strain>
    </source>
</reference>
<dbReference type="AlphaFoldDB" id="A0A9P5ZSF8"/>
<keyword evidence="1" id="KW-0732">Signal</keyword>
<dbReference type="Proteomes" id="UP000807025">
    <property type="component" value="Unassembled WGS sequence"/>
</dbReference>
<sequence>MRFALIVLAFAVVFVAASPSMDKKKKKPAAAAAAAAPVDAPVEDTPAQLGLGHSLATHAIVT</sequence>
<evidence type="ECO:0000313" key="2">
    <source>
        <dbReference type="EMBL" id="KAF9492328.1"/>
    </source>
</evidence>
<proteinExistence type="predicted"/>
<dbReference type="EMBL" id="MU154603">
    <property type="protein sequence ID" value="KAF9492328.1"/>
    <property type="molecule type" value="Genomic_DNA"/>
</dbReference>
<organism evidence="2 3">
    <name type="scientific">Pleurotus eryngii</name>
    <name type="common">Boletus of the steppes</name>
    <dbReference type="NCBI Taxonomy" id="5323"/>
    <lineage>
        <taxon>Eukaryota</taxon>
        <taxon>Fungi</taxon>
        <taxon>Dikarya</taxon>
        <taxon>Basidiomycota</taxon>
        <taxon>Agaricomycotina</taxon>
        <taxon>Agaricomycetes</taxon>
        <taxon>Agaricomycetidae</taxon>
        <taxon>Agaricales</taxon>
        <taxon>Pleurotineae</taxon>
        <taxon>Pleurotaceae</taxon>
        <taxon>Pleurotus</taxon>
    </lineage>
</organism>
<evidence type="ECO:0000313" key="3">
    <source>
        <dbReference type="Proteomes" id="UP000807025"/>
    </source>
</evidence>
<accession>A0A9P5ZSF8</accession>
<comment type="caution">
    <text evidence="2">The sequence shown here is derived from an EMBL/GenBank/DDBJ whole genome shotgun (WGS) entry which is preliminary data.</text>
</comment>
<feature type="chain" id="PRO_5040227970" evidence="1">
    <location>
        <begin position="18"/>
        <end position="62"/>
    </location>
</feature>
<gene>
    <name evidence="2" type="ORF">BDN71DRAFT_1591726</name>
</gene>
<name>A0A9P5ZSF8_PLEER</name>